<keyword evidence="2" id="KW-1185">Reference proteome</keyword>
<sequence length="106" mass="11647">MKKKPQFFLLPRLARRTPLRTLLIRLIGVWISMKLVMPISSTKVTEGSTLRLEIALVGANKIRVAASKFIRDFGRETHRFGAGVPALSDQSLCFIVCGHGVGSVGI</sequence>
<name>A0A2I0JKJ9_PUNGR</name>
<reference evidence="1 2" key="1">
    <citation type="submission" date="2017-11" db="EMBL/GenBank/DDBJ databases">
        <title>De-novo sequencing of pomegranate (Punica granatum L.) genome.</title>
        <authorList>
            <person name="Akparov Z."/>
            <person name="Amiraslanov A."/>
            <person name="Hajiyeva S."/>
            <person name="Abbasov M."/>
            <person name="Kaur K."/>
            <person name="Hamwieh A."/>
            <person name="Solovyev V."/>
            <person name="Salamov A."/>
            <person name="Braich B."/>
            <person name="Kosarev P."/>
            <person name="Mahmoud A."/>
            <person name="Hajiyev E."/>
            <person name="Babayeva S."/>
            <person name="Izzatullayeva V."/>
            <person name="Mammadov A."/>
            <person name="Mammadov A."/>
            <person name="Sharifova S."/>
            <person name="Ojaghi J."/>
            <person name="Eynullazada K."/>
            <person name="Bayramov B."/>
            <person name="Abdulazimova A."/>
            <person name="Shahmuradov I."/>
        </authorList>
    </citation>
    <scope>NUCLEOTIDE SEQUENCE [LARGE SCALE GENOMIC DNA]</scope>
    <source>
        <strain evidence="2">cv. AG2017</strain>
        <tissue evidence="1">Leaf</tissue>
    </source>
</reference>
<evidence type="ECO:0000313" key="2">
    <source>
        <dbReference type="Proteomes" id="UP000233551"/>
    </source>
</evidence>
<accession>A0A2I0JKJ9</accession>
<dbReference type="AlphaFoldDB" id="A0A2I0JKJ9"/>
<gene>
    <name evidence="1" type="ORF">CRG98_022814</name>
</gene>
<dbReference type="EMBL" id="PGOL01001571">
    <property type="protein sequence ID" value="PKI56788.1"/>
    <property type="molecule type" value="Genomic_DNA"/>
</dbReference>
<organism evidence="1 2">
    <name type="scientific">Punica granatum</name>
    <name type="common">Pomegranate</name>
    <dbReference type="NCBI Taxonomy" id="22663"/>
    <lineage>
        <taxon>Eukaryota</taxon>
        <taxon>Viridiplantae</taxon>
        <taxon>Streptophyta</taxon>
        <taxon>Embryophyta</taxon>
        <taxon>Tracheophyta</taxon>
        <taxon>Spermatophyta</taxon>
        <taxon>Magnoliopsida</taxon>
        <taxon>eudicotyledons</taxon>
        <taxon>Gunneridae</taxon>
        <taxon>Pentapetalae</taxon>
        <taxon>rosids</taxon>
        <taxon>malvids</taxon>
        <taxon>Myrtales</taxon>
        <taxon>Lythraceae</taxon>
        <taxon>Punica</taxon>
    </lineage>
</organism>
<dbReference type="Proteomes" id="UP000233551">
    <property type="component" value="Unassembled WGS sequence"/>
</dbReference>
<proteinExistence type="predicted"/>
<comment type="caution">
    <text evidence="1">The sequence shown here is derived from an EMBL/GenBank/DDBJ whole genome shotgun (WGS) entry which is preliminary data.</text>
</comment>
<protein>
    <submittedName>
        <fullName evidence="1">Uncharacterized protein</fullName>
    </submittedName>
</protein>
<evidence type="ECO:0000313" key="1">
    <source>
        <dbReference type="EMBL" id="PKI56788.1"/>
    </source>
</evidence>